<evidence type="ECO:0000256" key="1">
    <source>
        <dbReference type="PROSITE-ProRule" id="PRU00339"/>
    </source>
</evidence>
<dbReference type="Gene3D" id="1.25.40.10">
    <property type="entry name" value="Tetratricopeptide repeat domain"/>
    <property type="match status" value="2"/>
</dbReference>
<sequence>MPTPELGDPEELLSAMVTSGAQDSLAWRELASIVRAAAQEDRSLDRDWLTAVDGTPTAVRQLAATLDELSRRDTQLNRRLGTWLRRHAPPSGSSVSDNSIGGTARINGPSIQAHEVRGGIHIHQPAQFRPPVPHQLPPVRAELVGRTADLEALERLRSGHHGQAQLLVVSGLAGVGKTTLVSRWLQQCAEDYPDGRLYADLGGHTGDVGLSVQPAEAYPGGHRSGPSWADPSDILEGFLRALGLSSVPTGTAQRVALWRSLTSGLRLAVMLDDAATAAQVRPLLLGAPGSLTVVTSRSNLTGLVVDGAALHRLGALTPDSAVELLSAGGGGTRVAQAPIAAREVVSLCACLPLAVCLAAAQLAFRPHWSISSLADSLAQGHGPLDSLRVDGEAVVRTALDSAYHLLPRDAAALYRRLGLLPADRYDLHILTAISGLRPDRTEMALNALMEANLLEETGPGRYRLHSLVRSHACRSGEAEEPPAERADTLRRFTDWCLRTATSAESILTPSHRTAARHYACPSVRPTPLDGPAEALTWFDEHRTGLMGAVRHSAQAGWHTTCWQLVDAMWPWFLRLRPAGAWIEAHRLALTAARRAGDRAGEGRMLTSGAIGLRDAGQYGEALSWFTEALELAAADKDMRQQAQALNGIGHVKLRAGRPDEAQQHFERALELRESLGYRRGAALSRIRLGETALANGDPARAAEHLALAHSTLEQEGERYEAARALALLGHVQTCHGSGEEGVQRLREALQMFRQPSAHSRHWQGRCLEWLGQSAQGQGDVVEARQCYEAARDLYKLLSPPDTQRLEDRLRQL</sequence>
<feature type="compositionally biased region" description="Polar residues" evidence="2">
    <location>
        <begin position="91"/>
        <end position="101"/>
    </location>
</feature>
<dbReference type="InterPro" id="IPR027417">
    <property type="entry name" value="P-loop_NTPase"/>
</dbReference>
<keyword evidence="1" id="KW-0802">TPR repeat</keyword>
<feature type="region of interest" description="Disordered" evidence="2">
    <location>
        <begin position="85"/>
        <end position="106"/>
    </location>
</feature>
<dbReference type="SUPFAM" id="SSF52540">
    <property type="entry name" value="P-loop containing nucleoside triphosphate hydrolases"/>
    <property type="match status" value="1"/>
</dbReference>
<proteinExistence type="predicted"/>
<dbReference type="Gene3D" id="3.40.50.300">
    <property type="entry name" value="P-loop containing nucleotide triphosphate hydrolases"/>
    <property type="match status" value="1"/>
</dbReference>
<feature type="repeat" description="TPR" evidence="1">
    <location>
        <begin position="642"/>
        <end position="675"/>
    </location>
</feature>
<dbReference type="SMART" id="SM00028">
    <property type="entry name" value="TPR"/>
    <property type="match status" value="5"/>
</dbReference>
<protein>
    <submittedName>
        <fullName evidence="3">Tetratricopeptide repeat protein</fullName>
    </submittedName>
</protein>
<gene>
    <name evidence="3" type="ORF">V2J85_22670</name>
</gene>
<dbReference type="RefSeq" id="WP_330822577.1">
    <property type="nucleotide sequence ID" value="NZ_JAZBJP010000015.1"/>
</dbReference>
<evidence type="ECO:0000313" key="3">
    <source>
        <dbReference type="EMBL" id="MEE4422135.1"/>
    </source>
</evidence>
<dbReference type="InterPro" id="IPR011990">
    <property type="entry name" value="TPR-like_helical_dom_sf"/>
</dbReference>
<dbReference type="Pfam" id="PF13424">
    <property type="entry name" value="TPR_12"/>
    <property type="match status" value="1"/>
</dbReference>
<reference evidence="3 4" key="1">
    <citation type="submission" date="2023-12" db="EMBL/GenBank/DDBJ databases">
        <title>30 novel species of actinomycetes from the DSMZ collection.</title>
        <authorList>
            <person name="Nouioui I."/>
        </authorList>
    </citation>
    <scope>NUCLEOTIDE SEQUENCE [LARGE SCALE GENOMIC DNA]</scope>
    <source>
        <strain evidence="3 4">DSM 41528</strain>
    </source>
</reference>
<dbReference type="PROSITE" id="PS50005">
    <property type="entry name" value="TPR"/>
    <property type="match status" value="1"/>
</dbReference>
<comment type="caution">
    <text evidence="3">The sequence shown here is derived from an EMBL/GenBank/DDBJ whole genome shotgun (WGS) entry which is preliminary data.</text>
</comment>
<dbReference type="Proteomes" id="UP001307760">
    <property type="component" value="Unassembled WGS sequence"/>
</dbReference>
<dbReference type="EMBL" id="JAZBJP010000015">
    <property type="protein sequence ID" value="MEE4422135.1"/>
    <property type="molecule type" value="Genomic_DNA"/>
</dbReference>
<evidence type="ECO:0000256" key="2">
    <source>
        <dbReference type="SAM" id="MobiDB-lite"/>
    </source>
</evidence>
<name>A0ABU7NTH3_9ACTN</name>
<evidence type="ECO:0000313" key="4">
    <source>
        <dbReference type="Proteomes" id="UP001307760"/>
    </source>
</evidence>
<organism evidence="3 4">
    <name type="scientific">Streptomyces bugieae</name>
    <dbReference type="NCBI Taxonomy" id="3098223"/>
    <lineage>
        <taxon>Bacteria</taxon>
        <taxon>Bacillati</taxon>
        <taxon>Actinomycetota</taxon>
        <taxon>Actinomycetes</taxon>
        <taxon>Kitasatosporales</taxon>
        <taxon>Streptomycetaceae</taxon>
        <taxon>Streptomyces</taxon>
    </lineage>
</organism>
<keyword evidence="4" id="KW-1185">Reference proteome</keyword>
<dbReference type="PANTHER" id="PTHR47691:SF3">
    <property type="entry name" value="HTH-TYPE TRANSCRIPTIONAL REGULATOR RV0890C-RELATED"/>
    <property type="match status" value="1"/>
</dbReference>
<dbReference type="PANTHER" id="PTHR47691">
    <property type="entry name" value="REGULATOR-RELATED"/>
    <property type="match status" value="1"/>
</dbReference>
<accession>A0ABU7NTH3</accession>
<dbReference type="SUPFAM" id="SSF48452">
    <property type="entry name" value="TPR-like"/>
    <property type="match status" value="1"/>
</dbReference>
<dbReference type="InterPro" id="IPR019734">
    <property type="entry name" value="TPR_rpt"/>
</dbReference>